<evidence type="ECO:0000313" key="2">
    <source>
        <dbReference type="Proteomes" id="UP000002164"/>
    </source>
</evidence>
<gene>
    <name evidence="1" type="ordered locus">Bsph_0790</name>
</gene>
<organism evidence="1 2">
    <name type="scientific">Lysinibacillus sphaericus (strain C3-41)</name>
    <dbReference type="NCBI Taxonomy" id="444177"/>
    <lineage>
        <taxon>Bacteria</taxon>
        <taxon>Bacillati</taxon>
        <taxon>Bacillota</taxon>
        <taxon>Bacilli</taxon>
        <taxon>Bacillales</taxon>
        <taxon>Bacillaceae</taxon>
        <taxon>Lysinibacillus</taxon>
    </lineage>
</organism>
<name>B1HZ06_LYSSC</name>
<proteinExistence type="predicted"/>
<dbReference type="Proteomes" id="UP000002164">
    <property type="component" value="Chromosome"/>
</dbReference>
<dbReference type="EMBL" id="CP000817">
    <property type="protein sequence ID" value="ACA38406.1"/>
    <property type="molecule type" value="Genomic_DNA"/>
</dbReference>
<dbReference type="KEGG" id="lsp:Bsph_0790"/>
<protein>
    <submittedName>
        <fullName evidence="1">Uncharacterized protein</fullName>
    </submittedName>
</protein>
<reference evidence="1 2" key="1">
    <citation type="journal article" date="2008" name="J. Bacteriol.">
        <title>Complete genome sequence of the mosquitocidal bacterium Bacillus sphaericus C3-41 and comparison with those of closely related Bacillus species.</title>
        <authorList>
            <person name="Hu X."/>
            <person name="Fan W."/>
            <person name="Han B."/>
            <person name="Liu H."/>
            <person name="Zheng D."/>
            <person name="Li Q."/>
            <person name="Dong W."/>
            <person name="Yan J."/>
            <person name="Gao M."/>
            <person name="Berry C."/>
            <person name="Yuan Z."/>
        </authorList>
    </citation>
    <scope>NUCLEOTIDE SEQUENCE [LARGE SCALE GENOMIC DNA]</scope>
    <source>
        <strain evidence="1 2">C3-41</strain>
    </source>
</reference>
<dbReference type="HOGENOM" id="CLU_3272390_0_0_9"/>
<sequence length="41" mass="4426">MSPIPLTGKISLATFSTVLLVTVSEEIWSVVTDRHVKGAIE</sequence>
<dbReference type="AlphaFoldDB" id="B1HZ06"/>
<dbReference type="EnsemblBacteria" id="ACA38406">
    <property type="protein sequence ID" value="ACA38406"/>
    <property type="gene ID" value="Bsph_0790"/>
</dbReference>
<evidence type="ECO:0000313" key="1">
    <source>
        <dbReference type="EMBL" id="ACA38406.1"/>
    </source>
</evidence>
<accession>B1HZ06</accession>